<dbReference type="SMART" id="SM00198">
    <property type="entry name" value="SCP"/>
    <property type="match status" value="1"/>
</dbReference>
<proteinExistence type="predicted"/>
<accession>A0A443S8Q1</accession>
<dbReference type="VEuPathDB" id="VectorBase:LDEU008255"/>
<dbReference type="InterPro" id="IPR034113">
    <property type="entry name" value="SCP_GAPR1-like"/>
</dbReference>
<evidence type="ECO:0000313" key="3">
    <source>
        <dbReference type="EMBL" id="RWS23785.1"/>
    </source>
</evidence>
<organism evidence="3 4">
    <name type="scientific">Leptotrombidium deliense</name>
    <dbReference type="NCBI Taxonomy" id="299467"/>
    <lineage>
        <taxon>Eukaryota</taxon>
        <taxon>Metazoa</taxon>
        <taxon>Ecdysozoa</taxon>
        <taxon>Arthropoda</taxon>
        <taxon>Chelicerata</taxon>
        <taxon>Arachnida</taxon>
        <taxon>Acari</taxon>
        <taxon>Acariformes</taxon>
        <taxon>Trombidiformes</taxon>
        <taxon>Prostigmata</taxon>
        <taxon>Anystina</taxon>
        <taxon>Parasitengona</taxon>
        <taxon>Trombiculoidea</taxon>
        <taxon>Trombiculidae</taxon>
        <taxon>Leptotrombidium</taxon>
    </lineage>
</organism>
<keyword evidence="4" id="KW-1185">Reference proteome</keyword>
<dbReference type="Pfam" id="PF00188">
    <property type="entry name" value="CAP"/>
    <property type="match status" value="1"/>
</dbReference>
<dbReference type="PROSITE" id="PS01009">
    <property type="entry name" value="CRISP_1"/>
    <property type="match status" value="1"/>
</dbReference>
<dbReference type="InterPro" id="IPR018244">
    <property type="entry name" value="Allrgn_V5/Tpx1_CS"/>
</dbReference>
<feature type="signal peptide" evidence="1">
    <location>
        <begin position="1"/>
        <end position="19"/>
    </location>
</feature>
<dbReference type="STRING" id="299467.A0A443S8Q1"/>
<keyword evidence="1" id="KW-0732">Signal</keyword>
<name>A0A443S8Q1_9ACAR</name>
<reference evidence="3 4" key="1">
    <citation type="journal article" date="2018" name="Gigascience">
        <title>Genomes of trombidid mites reveal novel predicted allergens and laterally-transferred genes associated with secondary metabolism.</title>
        <authorList>
            <person name="Dong X."/>
            <person name="Chaisiri K."/>
            <person name="Xia D."/>
            <person name="Armstrong S.D."/>
            <person name="Fang Y."/>
            <person name="Donnelly M.J."/>
            <person name="Kadowaki T."/>
            <person name="McGarry J.W."/>
            <person name="Darby A.C."/>
            <person name="Makepeace B.L."/>
        </authorList>
    </citation>
    <scope>NUCLEOTIDE SEQUENCE [LARGE SCALE GENOMIC DNA]</scope>
    <source>
        <strain evidence="3">UoL-UT</strain>
    </source>
</reference>
<evidence type="ECO:0000313" key="4">
    <source>
        <dbReference type="Proteomes" id="UP000288716"/>
    </source>
</evidence>
<dbReference type="GO" id="GO:0005576">
    <property type="term" value="C:extracellular region"/>
    <property type="evidence" value="ECO:0007669"/>
    <property type="project" value="InterPro"/>
</dbReference>
<evidence type="ECO:0000259" key="2">
    <source>
        <dbReference type="SMART" id="SM00198"/>
    </source>
</evidence>
<dbReference type="PANTHER" id="PTHR10334">
    <property type="entry name" value="CYSTEINE-RICH SECRETORY PROTEIN-RELATED"/>
    <property type="match status" value="1"/>
</dbReference>
<dbReference type="InterPro" id="IPR035940">
    <property type="entry name" value="CAP_sf"/>
</dbReference>
<feature type="chain" id="PRO_5019366785" description="SCP domain-containing protein" evidence="1">
    <location>
        <begin position="20"/>
        <end position="157"/>
    </location>
</feature>
<dbReference type="Proteomes" id="UP000288716">
    <property type="component" value="Unassembled WGS sequence"/>
</dbReference>
<dbReference type="AlphaFoldDB" id="A0A443S8Q1"/>
<dbReference type="CDD" id="cd05382">
    <property type="entry name" value="CAP_GAPR1-like"/>
    <property type="match status" value="1"/>
</dbReference>
<dbReference type="PRINTS" id="PR00837">
    <property type="entry name" value="V5TPXLIKE"/>
</dbReference>
<dbReference type="PROSITE" id="PS01010">
    <property type="entry name" value="CRISP_2"/>
    <property type="match status" value="1"/>
</dbReference>
<dbReference type="OrthoDB" id="337038at2759"/>
<dbReference type="EMBL" id="NCKV01005884">
    <property type="protein sequence ID" value="RWS23785.1"/>
    <property type="molecule type" value="Genomic_DNA"/>
</dbReference>
<dbReference type="InterPro" id="IPR014044">
    <property type="entry name" value="CAP_dom"/>
</dbReference>
<protein>
    <recommendedName>
        <fullName evidence="2">SCP domain-containing protein</fullName>
    </recommendedName>
</protein>
<dbReference type="FunFam" id="3.40.33.10:FF:000010">
    <property type="entry name" value="Predicted protein"/>
    <property type="match status" value="1"/>
</dbReference>
<dbReference type="Gene3D" id="3.40.33.10">
    <property type="entry name" value="CAP"/>
    <property type="match status" value="1"/>
</dbReference>
<dbReference type="SUPFAM" id="SSF55797">
    <property type="entry name" value="PR-1-like"/>
    <property type="match status" value="1"/>
</dbReference>
<comment type="caution">
    <text evidence="3">The sequence shown here is derived from an EMBL/GenBank/DDBJ whole genome shotgun (WGS) entry which is preliminary data.</text>
</comment>
<feature type="domain" description="SCP" evidence="2">
    <location>
        <begin position="21"/>
        <end position="151"/>
    </location>
</feature>
<dbReference type="InterPro" id="IPR001283">
    <property type="entry name" value="CRISP-related"/>
</dbReference>
<evidence type="ECO:0000256" key="1">
    <source>
        <dbReference type="SAM" id="SignalP"/>
    </source>
</evidence>
<gene>
    <name evidence="3" type="ORF">B4U80_01425</name>
</gene>
<sequence length="157" mass="17832">MGKVIIFVLLSLSSAFVYGDQFADSCLERHNYYRRLEGKPLMHLDPKAMAQAKRRAAELSSKCAFDHMGNMGSGFGENINSVDDNCKDVVDKWYKEKPNYNPRNPVLTMDAGHYTQLVWKATTQLGCAIASHCRYKHVVVCNYYPPGNYRGKFPENV</sequence>